<comment type="caution">
    <text evidence="4">The sequence shown here is derived from an EMBL/GenBank/DDBJ whole genome shotgun (WGS) entry which is preliminary data.</text>
</comment>
<accession>A0AAN8RIH7</accession>
<keyword evidence="2" id="KW-0342">GTP-binding</keyword>
<dbReference type="GO" id="GO:0005525">
    <property type="term" value="F:GTP binding"/>
    <property type="evidence" value="ECO:0007669"/>
    <property type="project" value="UniProtKB-KW"/>
</dbReference>
<dbReference type="InterPro" id="IPR001806">
    <property type="entry name" value="Small_GTPase"/>
</dbReference>
<dbReference type="Pfam" id="PF00071">
    <property type="entry name" value="Ras"/>
    <property type="match status" value="1"/>
</dbReference>
<dbReference type="AlphaFoldDB" id="A0AAN8RIH7"/>
<evidence type="ECO:0000256" key="1">
    <source>
        <dbReference type="ARBA" id="ARBA00022741"/>
    </source>
</evidence>
<proteinExistence type="predicted"/>
<evidence type="ECO:0000256" key="2">
    <source>
        <dbReference type="ARBA" id="ARBA00023134"/>
    </source>
</evidence>
<reference evidence="4 5" key="1">
    <citation type="submission" date="2021-04" db="EMBL/GenBank/DDBJ databases">
        <authorList>
            <person name="De Guttry C."/>
            <person name="Zahm M."/>
            <person name="Klopp C."/>
            <person name="Cabau C."/>
            <person name="Louis A."/>
            <person name="Berthelot C."/>
            <person name="Parey E."/>
            <person name="Roest Crollius H."/>
            <person name="Montfort J."/>
            <person name="Robinson-Rechavi M."/>
            <person name="Bucao C."/>
            <person name="Bouchez O."/>
            <person name="Gislard M."/>
            <person name="Lluch J."/>
            <person name="Milhes M."/>
            <person name="Lampietro C."/>
            <person name="Lopez Roques C."/>
            <person name="Donnadieu C."/>
            <person name="Braasch I."/>
            <person name="Desvignes T."/>
            <person name="Postlethwait J."/>
            <person name="Bobe J."/>
            <person name="Wedekind C."/>
            <person name="Guiguen Y."/>
        </authorList>
    </citation>
    <scope>NUCLEOTIDE SEQUENCE [LARGE SCALE GENOMIC DNA]</scope>
    <source>
        <strain evidence="4">Cs_M1</strain>
        <tissue evidence="4">Blood</tissue>
    </source>
</reference>
<dbReference type="SUPFAM" id="SSF52540">
    <property type="entry name" value="P-loop containing nucleoside triphosphate hydrolases"/>
    <property type="match status" value="1"/>
</dbReference>
<dbReference type="PANTHER" id="PTHR24072">
    <property type="entry name" value="RHO FAMILY GTPASE"/>
    <property type="match status" value="1"/>
</dbReference>
<gene>
    <name evidence="4" type="ORF">J4Q44_G00010550</name>
</gene>
<dbReference type="InterPro" id="IPR003578">
    <property type="entry name" value="Small_GTPase_Rho"/>
</dbReference>
<dbReference type="SMART" id="SM00174">
    <property type="entry name" value="RHO"/>
    <property type="match status" value="1"/>
</dbReference>
<sequence>MESKGSRCKIVVVGDTRCGKTALLHVFAKDSYPENYVPTVFENYTASFEIEKQRIELNMWDTSEPTEEKTENPPTEEPPSEAAQEGEPSPAEEPVDEPAAATPDKAPVAPEEEVFTYRALFLTGYGGYDKVKLQMKKGKPEERRGAGAGQGMWSELRRVVGETGVV</sequence>
<dbReference type="InterPro" id="IPR027417">
    <property type="entry name" value="P-loop_NTPase"/>
</dbReference>
<keyword evidence="1" id="KW-0547">Nucleotide-binding</keyword>
<keyword evidence="5" id="KW-1185">Reference proteome</keyword>
<feature type="region of interest" description="Disordered" evidence="3">
    <location>
        <begin position="57"/>
        <end position="110"/>
    </location>
</feature>
<dbReference type="GO" id="GO:0003924">
    <property type="term" value="F:GTPase activity"/>
    <property type="evidence" value="ECO:0007669"/>
    <property type="project" value="InterPro"/>
</dbReference>
<evidence type="ECO:0000313" key="4">
    <source>
        <dbReference type="EMBL" id="KAK6329077.1"/>
    </source>
</evidence>
<dbReference type="Proteomes" id="UP001356427">
    <property type="component" value="Unassembled WGS sequence"/>
</dbReference>
<protein>
    <submittedName>
        <fullName evidence="4">Uncharacterized protein</fullName>
    </submittedName>
</protein>
<name>A0AAN8RIH7_9TELE</name>
<evidence type="ECO:0000256" key="3">
    <source>
        <dbReference type="SAM" id="MobiDB-lite"/>
    </source>
</evidence>
<dbReference type="GO" id="GO:0007264">
    <property type="term" value="P:small GTPase-mediated signal transduction"/>
    <property type="evidence" value="ECO:0007669"/>
    <property type="project" value="InterPro"/>
</dbReference>
<evidence type="ECO:0000313" key="5">
    <source>
        <dbReference type="Proteomes" id="UP001356427"/>
    </source>
</evidence>
<dbReference type="Gene3D" id="3.40.50.300">
    <property type="entry name" value="P-loop containing nucleotide triphosphate hydrolases"/>
    <property type="match status" value="1"/>
</dbReference>
<dbReference type="PRINTS" id="PR00449">
    <property type="entry name" value="RASTRNSFRMNG"/>
</dbReference>
<organism evidence="4 5">
    <name type="scientific">Coregonus suidteri</name>
    <dbReference type="NCBI Taxonomy" id="861788"/>
    <lineage>
        <taxon>Eukaryota</taxon>
        <taxon>Metazoa</taxon>
        <taxon>Chordata</taxon>
        <taxon>Craniata</taxon>
        <taxon>Vertebrata</taxon>
        <taxon>Euteleostomi</taxon>
        <taxon>Actinopterygii</taxon>
        <taxon>Neopterygii</taxon>
        <taxon>Teleostei</taxon>
        <taxon>Protacanthopterygii</taxon>
        <taxon>Salmoniformes</taxon>
        <taxon>Salmonidae</taxon>
        <taxon>Coregoninae</taxon>
        <taxon>Coregonus</taxon>
    </lineage>
</organism>
<dbReference type="EMBL" id="JAGTTL010000001">
    <property type="protein sequence ID" value="KAK6329077.1"/>
    <property type="molecule type" value="Genomic_DNA"/>
</dbReference>